<gene>
    <name evidence="2" type="ordered locus">Emtol_2234</name>
</gene>
<organism evidence="2 3">
    <name type="scientific">Emticicia oligotrophica (strain DSM 17448 / CIP 109782 / MTCC 6937 / GPTSA100-15)</name>
    <dbReference type="NCBI Taxonomy" id="929562"/>
    <lineage>
        <taxon>Bacteria</taxon>
        <taxon>Pseudomonadati</taxon>
        <taxon>Bacteroidota</taxon>
        <taxon>Cytophagia</taxon>
        <taxon>Cytophagales</taxon>
        <taxon>Leadbetterellaceae</taxon>
        <taxon>Emticicia</taxon>
    </lineage>
</organism>
<keyword evidence="3" id="KW-1185">Reference proteome</keyword>
<dbReference type="InterPro" id="IPR036515">
    <property type="entry name" value="Transposase_17_sf"/>
</dbReference>
<evidence type="ECO:0000313" key="3">
    <source>
        <dbReference type="Proteomes" id="UP000002875"/>
    </source>
</evidence>
<proteinExistence type="predicted"/>
<dbReference type="SUPFAM" id="SSF143422">
    <property type="entry name" value="Transposase IS200-like"/>
    <property type="match status" value="1"/>
</dbReference>
<feature type="domain" description="Transposase IS200-like" evidence="1">
    <location>
        <begin position="5"/>
        <end position="140"/>
    </location>
</feature>
<dbReference type="EMBL" id="CP002961">
    <property type="protein sequence ID" value="AFK03372.1"/>
    <property type="molecule type" value="Genomic_DNA"/>
</dbReference>
<evidence type="ECO:0000259" key="1">
    <source>
        <dbReference type="SMART" id="SM01321"/>
    </source>
</evidence>
<sequence>MDFLESNCYYHIYNRGINSTNLFIQEKNYAFFLSKYALYLYDYVDTYAYCLLKNHFHLLIRVKEETTIRSLTENRSFQNEGLHSIEHIISKQFAKLFSSYTQSFNKIYNRTGSLFETPFKRKQINSDAYLTRTIIYIHQNPQKHGFVTDFKDYTHSSYHSFLSTQQTKLARNEVLQWFGSEKWFIENHFSFQNENQDFVVEL</sequence>
<dbReference type="PANTHER" id="PTHR34322:SF2">
    <property type="entry name" value="TRANSPOSASE IS200-LIKE DOMAIN-CONTAINING PROTEIN"/>
    <property type="match status" value="1"/>
</dbReference>
<evidence type="ECO:0000313" key="2">
    <source>
        <dbReference type="EMBL" id="AFK03372.1"/>
    </source>
</evidence>
<accession>A0ABM5N1S7</accession>
<dbReference type="PANTHER" id="PTHR34322">
    <property type="entry name" value="TRANSPOSASE, Y1_TNP DOMAIN-CONTAINING"/>
    <property type="match status" value="1"/>
</dbReference>
<dbReference type="RefSeq" id="WP_015029069.1">
    <property type="nucleotide sequence ID" value="NC_018748.1"/>
</dbReference>
<reference evidence="2 3" key="1">
    <citation type="submission" date="2011-07" db="EMBL/GenBank/DDBJ databases">
        <title>The complete genome of chromosome of Emticicia oligotrophica DSM 17448.</title>
        <authorList>
            <consortium name="US DOE Joint Genome Institute (JGI-PGF)"/>
            <person name="Lucas S."/>
            <person name="Han J."/>
            <person name="Lapidus A."/>
            <person name="Bruce D."/>
            <person name="Goodwin L."/>
            <person name="Pitluck S."/>
            <person name="Peters L."/>
            <person name="Kyrpides N."/>
            <person name="Mavromatis K."/>
            <person name="Ivanova N."/>
            <person name="Ovchinnikova G."/>
            <person name="Teshima H."/>
            <person name="Detter J.C."/>
            <person name="Tapia R."/>
            <person name="Han C."/>
            <person name="Land M."/>
            <person name="Hauser L."/>
            <person name="Markowitz V."/>
            <person name="Cheng J.-F."/>
            <person name="Hugenholtz P."/>
            <person name="Woyke T."/>
            <person name="Wu D."/>
            <person name="Tindall B."/>
            <person name="Pomrenke H."/>
            <person name="Brambilla E."/>
            <person name="Klenk H.-P."/>
            <person name="Eisen J.A."/>
        </authorList>
    </citation>
    <scope>NUCLEOTIDE SEQUENCE [LARGE SCALE GENOMIC DNA]</scope>
    <source>
        <strain evidence="2 3">DSM 17448</strain>
    </source>
</reference>
<dbReference type="SMART" id="SM01321">
    <property type="entry name" value="Y1_Tnp"/>
    <property type="match status" value="1"/>
</dbReference>
<protein>
    <recommendedName>
        <fullName evidence="1">Transposase IS200-like domain-containing protein</fullName>
    </recommendedName>
</protein>
<dbReference type="InterPro" id="IPR002686">
    <property type="entry name" value="Transposase_17"/>
</dbReference>
<name>A0ABM5N1S7_EMTOG</name>
<dbReference type="Gene3D" id="3.30.70.1290">
    <property type="entry name" value="Transposase IS200-like"/>
    <property type="match status" value="1"/>
</dbReference>
<dbReference type="Proteomes" id="UP000002875">
    <property type="component" value="Chromosome"/>
</dbReference>